<accession>K1PUG7</accession>
<protein>
    <submittedName>
        <fullName evidence="1">Uncharacterized protein</fullName>
    </submittedName>
</protein>
<dbReference type="HOGENOM" id="CLU_2173431_0_0_1"/>
<reference evidence="1" key="1">
    <citation type="journal article" date="2012" name="Nature">
        <title>The oyster genome reveals stress adaptation and complexity of shell formation.</title>
        <authorList>
            <person name="Zhang G."/>
            <person name="Fang X."/>
            <person name="Guo X."/>
            <person name="Li L."/>
            <person name="Luo R."/>
            <person name="Xu F."/>
            <person name="Yang P."/>
            <person name="Zhang L."/>
            <person name="Wang X."/>
            <person name="Qi H."/>
            <person name="Xiong Z."/>
            <person name="Que H."/>
            <person name="Xie Y."/>
            <person name="Holland P.W."/>
            <person name="Paps J."/>
            <person name="Zhu Y."/>
            <person name="Wu F."/>
            <person name="Chen Y."/>
            <person name="Wang J."/>
            <person name="Peng C."/>
            <person name="Meng J."/>
            <person name="Yang L."/>
            <person name="Liu J."/>
            <person name="Wen B."/>
            <person name="Zhang N."/>
            <person name="Huang Z."/>
            <person name="Zhu Q."/>
            <person name="Feng Y."/>
            <person name="Mount A."/>
            <person name="Hedgecock D."/>
            <person name="Xu Z."/>
            <person name="Liu Y."/>
            <person name="Domazet-Loso T."/>
            <person name="Du Y."/>
            <person name="Sun X."/>
            <person name="Zhang S."/>
            <person name="Liu B."/>
            <person name="Cheng P."/>
            <person name="Jiang X."/>
            <person name="Li J."/>
            <person name="Fan D."/>
            <person name="Wang W."/>
            <person name="Fu W."/>
            <person name="Wang T."/>
            <person name="Wang B."/>
            <person name="Zhang J."/>
            <person name="Peng Z."/>
            <person name="Li Y."/>
            <person name="Li N."/>
            <person name="Wang J."/>
            <person name="Chen M."/>
            <person name="He Y."/>
            <person name="Tan F."/>
            <person name="Song X."/>
            <person name="Zheng Q."/>
            <person name="Huang R."/>
            <person name="Yang H."/>
            <person name="Du X."/>
            <person name="Chen L."/>
            <person name="Yang M."/>
            <person name="Gaffney P.M."/>
            <person name="Wang S."/>
            <person name="Luo L."/>
            <person name="She Z."/>
            <person name="Ming Y."/>
            <person name="Huang W."/>
            <person name="Zhang S."/>
            <person name="Huang B."/>
            <person name="Zhang Y."/>
            <person name="Qu T."/>
            <person name="Ni P."/>
            <person name="Miao G."/>
            <person name="Wang J."/>
            <person name="Wang Q."/>
            <person name="Steinberg C.E."/>
            <person name="Wang H."/>
            <person name="Li N."/>
            <person name="Qian L."/>
            <person name="Zhang G."/>
            <person name="Li Y."/>
            <person name="Yang H."/>
            <person name="Liu X."/>
            <person name="Wang J."/>
            <person name="Yin Y."/>
            <person name="Wang J."/>
        </authorList>
    </citation>
    <scope>NUCLEOTIDE SEQUENCE [LARGE SCALE GENOMIC DNA]</scope>
    <source>
        <strain evidence="1">05x7-T-G4-1.051#20</strain>
    </source>
</reference>
<sequence>MQCYNCWGSGHKASVCKKEKCCRVCRTPGHGPGSADCPHYVETNTAIPFHGKDDPISNFYACEITVFGKNINPLSMPTNSQRHSELEVWMWQKKSGMRNMRLKQNYSVAP</sequence>
<organism evidence="1">
    <name type="scientific">Magallana gigas</name>
    <name type="common">Pacific oyster</name>
    <name type="synonym">Crassostrea gigas</name>
    <dbReference type="NCBI Taxonomy" id="29159"/>
    <lineage>
        <taxon>Eukaryota</taxon>
        <taxon>Metazoa</taxon>
        <taxon>Spiralia</taxon>
        <taxon>Lophotrochozoa</taxon>
        <taxon>Mollusca</taxon>
        <taxon>Bivalvia</taxon>
        <taxon>Autobranchia</taxon>
        <taxon>Pteriomorphia</taxon>
        <taxon>Ostreida</taxon>
        <taxon>Ostreoidea</taxon>
        <taxon>Ostreidae</taxon>
        <taxon>Magallana</taxon>
    </lineage>
</organism>
<dbReference type="EMBL" id="JH816498">
    <property type="protein sequence ID" value="EKC22549.1"/>
    <property type="molecule type" value="Genomic_DNA"/>
</dbReference>
<name>K1PUG7_MAGGI</name>
<gene>
    <name evidence="1" type="ORF">CGI_10002042</name>
</gene>
<proteinExistence type="predicted"/>
<dbReference type="Gene3D" id="4.10.60.10">
    <property type="entry name" value="Zinc finger, CCHC-type"/>
    <property type="match status" value="1"/>
</dbReference>
<dbReference type="AlphaFoldDB" id="K1PUG7"/>
<dbReference type="InParanoid" id="K1PUG7"/>
<evidence type="ECO:0000313" key="1">
    <source>
        <dbReference type="EMBL" id="EKC22549.1"/>
    </source>
</evidence>